<organism evidence="2 3">
    <name type="scientific">Actinomycetospora atypica</name>
    <dbReference type="NCBI Taxonomy" id="1290095"/>
    <lineage>
        <taxon>Bacteria</taxon>
        <taxon>Bacillati</taxon>
        <taxon>Actinomycetota</taxon>
        <taxon>Actinomycetes</taxon>
        <taxon>Pseudonocardiales</taxon>
        <taxon>Pseudonocardiaceae</taxon>
        <taxon>Actinomycetospora</taxon>
    </lineage>
</organism>
<dbReference type="EMBL" id="JBHSIV010000014">
    <property type="protein sequence ID" value="MFC5063495.1"/>
    <property type="molecule type" value="Genomic_DNA"/>
</dbReference>
<dbReference type="InterPro" id="IPR017926">
    <property type="entry name" value="GATASE"/>
</dbReference>
<evidence type="ECO:0000259" key="1">
    <source>
        <dbReference type="Pfam" id="PF00117"/>
    </source>
</evidence>
<gene>
    <name evidence="2" type="ORF">ACFPBZ_14840</name>
</gene>
<dbReference type="PRINTS" id="PR00096">
    <property type="entry name" value="GATASE"/>
</dbReference>
<dbReference type="Gene3D" id="3.40.50.880">
    <property type="match status" value="1"/>
</dbReference>
<dbReference type="PROSITE" id="PS51273">
    <property type="entry name" value="GATASE_TYPE_1"/>
    <property type="match status" value="1"/>
</dbReference>
<dbReference type="SUPFAM" id="SSF52317">
    <property type="entry name" value="Class I glutamine amidotransferase-like"/>
    <property type="match status" value="1"/>
</dbReference>
<dbReference type="Pfam" id="PF00117">
    <property type="entry name" value="GATase"/>
    <property type="match status" value="1"/>
</dbReference>
<dbReference type="Proteomes" id="UP001595947">
    <property type="component" value="Unassembled WGS sequence"/>
</dbReference>
<comment type="caution">
    <text evidence="2">The sequence shown here is derived from an EMBL/GenBank/DDBJ whole genome shotgun (WGS) entry which is preliminary data.</text>
</comment>
<dbReference type="InterPro" id="IPR029062">
    <property type="entry name" value="Class_I_gatase-like"/>
</dbReference>
<keyword evidence="2" id="KW-0315">Glutamine amidotransferase</keyword>
<dbReference type="InterPro" id="IPR044992">
    <property type="entry name" value="ChyE-like"/>
</dbReference>
<reference evidence="3" key="1">
    <citation type="journal article" date="2019" name="Int. J. Syst. Evol. Microbiol.">
        <title>The Global Catalogue of Microorganisms (GCM) 10K type strain sequencing project: providing services to taxonomists for standard genome sequencing and annotation.</title>
        <authorList>
            <consortium name="The Broad Institute Genomics Platform"/>
            <consortium name="The Broad Institute Genome Sequencing Center for Infectious Disease"/>
            <person name="Wu L."/>
            <person name="Ma J."/>
        </authorList>
    </citation>
    <scope>NUCLEOTIDE SEQUENCE [LARGE SCALE GENOMIC DNA]</scope>
    <source>
        <strain evidence="3">CGMCC 4.7093</strain>
    </source>
</reference>
<accession>A0ABV9YKV4</accession>
<protein>
    <submittedName>
        <fullName evidence="2">Type 1 glutamine amidotransferase</fullName>
    </submittedName>
</protein>
<feature type="domain" description="Glutamine amidotransferase" evidence="1">
    <location>
        <begin position="75"/>
        <end position="184"/>
    </location>
</feature>
<keyword evidence="3" id="KW-1185">Reference proteome</keyword>
<dbReference type="CDD" id="cd01741">
    <property type="entry name" value="GATase1_1"/>
    <property type="match status" value="1"/>
</dbReference>
<dbReference type="PANTHER" id="PTHR42695:SF5">
    <property type="entry name" value="GLUTAMINE AMIDOTRANSFERASE YLR126C-RELATED"/>
    <property type="match status" value="1"/>
</dbReference>
<name>A0ABV9YKV4_9PSEU</name>
<proteinExistence type="predicted"/>
<dbReference type="RefSeq" id="WP_378036842.1">
    <property type="nucleotide sequence ID" value="NZ_JBHSIV010000014.1"/>
</dbReference>
<sequence>MDPSSPGPTMLVIGHAVTPETVLVQAGSLASWARDRGVTVVPGVAGTDLPDPSTVDAVAVLGSAEGAWDDSVPWLGAEIDLLLRAVEIGTPVLGICFGGQLLARVLGGSANKADGRNENGFRTITSSDPAIDEGPWMEFHFDSFTAPPDAEVLARSERCDQAFRVGPHLGVQFHPEITPGQYETWVARWTGTSIEAAFDDLGITTEGLRAEVAERAEDSRLRAWRLFDDFARRTGLLTGQTAEVGA</sequence>
<dbReference type="PANTHER" id="PTHR42695">
    <property type="entry name" value="GLUTAMINE AMIDOTRANSFERASE YLR126C-RELATED"/>
    <property type="match status" value="1"/>
</dbReference>
<evidence type="ECO:0000313" key="2">
    <source>
        <dbReference type="EMBL" id="MFC5063495.1"/>
    </source>
</evidence>
<evidence type="ECO:0000313" key="3">
    <source>
        <dbReference type="Proteomes" id="UP001595947"/>
    </source>
</evidence>